<dbReference type="Gene3D" id="3.40.50.720">
    <property type="entry name" value="NAD(P)-binding Rossmann-like Domain"/>
    <property type="match status" value="1"/>
</dbReference>
<feature type="transmembrane region" description="Helical" evidence="6">
    <location>
        <begin position="380"/>
        <end position="400"/>
    </location>
</feature>
<feature type="transmembrane region" description="Helical" evidence="6">
    <location>
        <begin position="406"/>
        <end position="432"/>
    </location>
</feature>
<accession>A0A4T0SG62</accession>
<dbReference type="Gene3D" id="1.20.1250.20">
    <property type="entry name" value="MFS general substrate transporter like domains"/>
    <property type="match status" value="1"/>
</dbReference>
<dbReference type="FunFam" id="1.20.1250.20:FF:000082">
    <property type="entry name" value="MFS multidrug transporter, putative"/>
    <property type="match status" value="1"/>
</dbReference>
<feature type="transmembrane region" description="Helical" evidence="6">
    <location>
        <begin position="444"/>
        <end position="466"/>
    </location>
</feature>
<feature type="region of interest" description="Disordered" evidence="5">
    <location>
        <begin position="1"/>
        <end position="26"/>
    </location>
</feature>
<comment type="caution">
    <text evidence="7">The sequence shown here is derived from an EMBL/GenBank/DDBJ whole genome shotgun (WGS) entry which is preliminary data.</text>
</comment>
<dbReference type="CDD" id="cd17323">
    <property type="entry name" value="MFS_Tpo1_MDR_like"/>
    <property type="match status" value="1"/>
</dbReference>
<evidence type="ECO:0000256" key="2">
    <source>
        <dbReference type="ARBA" id="ARBA00022692"/>
    </source>
</evidence>
<name>A0A4T0SG62_9BASI</name>
<dbReference type="PANTHER" id="PTHR23502">
    <property type="entry name" value="MAJOR FACILITATOR SUPERFAMILY"/>
    <property type="match status" value="1"/>
</dbReference>
<proteinExistence type="predicted"/>
<gene>
    <name evidence="7" type="ORF">E3Q17_04204</name>
</gene>
<feature type="transmembrane region" description="Helical" evidence="6">
    <location>
        <begin position="297"/>
        <end position="315"/>
    </location>
</feature>
<dbReference type="InterPro" id="IPR036291">
    <property type="entry name" value="NAD(P)-bd_dom_sf"/>
</dbReference>
<evidence type="ECO:0000313" key="8">
    <source>
        <dbReference type="Proteomes" id="UP000307169"/>
    </source>
</evidence>
<evidence type="ECO:0000256" key="4">
    <source>
        <dbReference type="ARBA" id="ARBA00023136"/>
    </source>
</evidence>
<feature type="transmembrane region" description="Helical" evidence="6">
    <location>
        <begin position="335"/>
        <end position="355"/>
    </location>
</feature>
<dbReference type="SUPFAM" id="SSF103473">
    <property type="entry name" value="MFS general substrate transporter"/>
    <property type="match status" value="1"/>
</dbReference>
<dbReference type="InterPro" id="IPR036259">
    <property type="entry name" value="MFS_trans_sf"/>
</dbReference>
<protein>
    <submittedName>
        <fullName evidence="7">MFS general substrate transporter</fullName>
    </submittedName>
</protein>
<comment type="subcellular location">
    <subcellularLocation>
        <location evidence="1">Membrane</location>
        <topology evidence="1">Multi-pass membrane protein</topology>
    </subcellularLocation>
</comment>
<keyword evidence="3 6" id="KW-1133">Transmembrane helix</keyword>
<dbReference type="GO" id="GO:0022857">
    <property type="term" value="F:transmembrane transporter activity"/>
    <property type="evidence" value="ECO:0007669"/>
    <property type="project" value="InterPro"/>
</dbReference>
<feature type="compositionally biased region" description="Polar residues" evidence="5">
    <location>
        <begin position="1"/>
        <end position="16"/>
    </location>
</feature>
<dbReference type="SUPFAM" id="SSF51735">
    <property type="entry name" value="NAD(P)-binding Rossmann-fold domains"/>
    <property type="match status" value="1"/>
</dbReference>
<keyword evidence="4 6" id="KW-0472">Membrane</keyword>
<keyword evidence="2 6" id="KW-0812">Transmembrane</keyword>
<evidence type="ECO:0000313" key="7">
    <source>
        <dbReference type="EMBL" id="TIB95670.1"/>
    </source>
</evidence>
<organism evidence="7 8">
    <name type="scientific">Wallemia mellicola</name>
    <dbReference type="NCBI Taxonomy" id="1708541"/>
    <lineage>
        <taxon>Eukaryota</taxon>
        <taxon>Fungi</taxon>
        <taxon>Dikarya</taxon>
        <taxon>Basidiomycota</taxon>
        <taxon>Wallemiomycotina</taxon>
        <taxon>Wallemiomycetes</taxon>
        <taxon>Wallemiales</taxon>
        <taxon>Wallemiaceae</taxon>
        <taxon>Wallemia</taxon>
    </lineage>
</organism>
<feature type="transmembrane region" description="Helical" evidence="6">
    <location>
        <begin position="154"/>
        <end position="179"/>
    </location>
</feature>
<dbReference type="GO" id="GO:0005886">
    <property type="term" value="C:plasma membrane"/>
    <property type="evidence" value="ECO:0007669"/>
    <property type="project" value="TreeGrafter"/>
</dbReference>
<dbReference type="AlphaFoldDB" id="A0A4T0SG62"/>
<reference evidence="7 8" key="1">
    <citation type="submission" date="2019-03" db="EMBL/GenBank/DDBJ databases">
        <title>Sequencing 25 genomes of Wallemia mellicola.</title>
        <authorList>
            <person name="Gostincar C."/>
        </authorList>
    </citation>
    <scope>NUCLEOTIDE SEQUENCE [LARGE SCALE GENOMIC DNA]</scope>
    <source>
        <strain evidence="7 8">EXF-1262</strain>
    </source>
</reference>
<feature type="transmembrane region" description="Helical" evidence="6">
    <location>
        <begin position="191"/>
        <end position="215"/>
    </location>
</feature>
<feature type="transmembrane region" description="Helical" evidence="6">
    <location>
        <begin position="122"/>
        <end position="142"/>
    </location>
</feature>
<dbReference type="InterPro" id="IPR011701">
    <property type="entry name" value="MFS"/>
</dbReference>
<feature type="transmembrane region" description="Helical" evidence="6">
    <location>
        <begin position="221"/>
        <end position="241"/>
    </location>
</feature>
<evidence type="ECO:0000256" key="6">
    <source>
        <dbReference type="SAM" id="Phobius"/>
    </source>
</evidence>
<evidence type="ECO:0000256" key="1">
    <source>
        <dbReference type="ARBA" id="ARBA00004141"/>
    </source>
</evidence>
<dbReference type="Pfam" id="PF07690">
    <property type="entry name" value="MFS_1"/>
    <property type="match status" value="1"/>
</dbReference>
<dbReference type="EMBL" id="SPRH01000085">
    <property type="protein sequence ID" value="TIB95670.1"/>
    <property type="molecule type" value="Genomic_DNA"/>
</dbReference>
<dbReference type="Proteomes" id="UP000307169">
    <property type="component" value="Unassembled WGS sequence"/>
</dbReference>
<evidence type="ECO:0000256" key="3">
    <source>
        <dbReference type="ARBA" id="ARBA00022989"/>
    </source>
</evidence>
<feature type="transmembrane region" description="Helical" evidence="6">
    <location>
        <begin position="85"/>
        <end position="110"/>
    </location>
</feature>
<evidence type="ECO:0000256" key="5">
    <source>
        <dbReference type="SAM" id="MobiDB-lite"/>
    </source>
</evidence>
<sequence length="763" mass="84536">MSTASTLNEPNTTHPVSQGDEKSLWGNARQDVNTLKEAEHLGKGYYTNVSPNELNRELEKAEEDKFLVELDDGDDPKKLSTAYKWYITLLAGMQILNATYSSSVVSSAFSLIGEEYNQVQEVVVLTVSLFLAGYVFGPLLWAVIGELVGRKLTYISYLVLFICGCAAAASMVTSGGVLADIWEPIRRGRPMALYSMCPFAGPVLGPIASGFIVDYASDYKWIYWSQMVFGGCCLIGVIFSFPETMTQVILIKKAKKLRKETGDKRYHTFSELNAPPFKQQLKIAWQRPFRMLVREPILIITSLYIGVVYGVLYLSFEMFPYVFRGDYQFTVWQSGLAFCSVAIGLLISYVVNLLFDKRYLRIAKKSIRETGQRPDPEIRFLPAIFIGGPCFAIGLFWFAWTAGRTHWLAPCAAGVVLGAGVVLIFISLLSYVSDAYSLYASSALAANTVVRSIFGAVFPLFALQMFDRLTISWSGTLLALIGYKGIVFTSSKDVEAVVEYARNGARILVGCESEESAQKFQGIDNVKTSQLNVSDFGQLASFFDNALKYLSNVDIIVANSTRREAQNIFSIENKTPTSQKPDLSIVNNNVYGILYTVHTGANALRKNPSNDKAIVFDGDGDAGPVDIENAILHASLEPNFSCTHAMFTSGVSEGWRSNIINPKQALDKDTLATAEKYNLTGVEDEKFSRRHAILVAATMQSTPASVIVDETGISTIPHPIIRMYGIEKLKMRLRILGKFAVACVRRLLFEELLSIARLVCHHF</sequence>
<dbReference type="PANTHER" id="PTHR23502:SF74">
    <property type="entry name" value="MAJOR FACILITATOR SUPERFAMILY (MFS) PROFILE DOMAIN-CONTAINING PROTEIN"/>
    <property type="match status" value="1"/>
</dbReference>